<dbReference type="GO" id="GO:0009408">
    <property type="term" value="P:response to heat"/>
    <property type="evidence" value="ECO:0007669"/>
    <property type="project" value="EnsemblPlants"/>
</dbReference>
<dbReference type="Pfam" id="PF00400">
    <property type="entry name" value="WD40"/>
    <property type="match status" value="3"/>
</dbReference>
<dbReference type="PROSITE" id="PS50082">
    <property type="entry name" value="WD_REPEATS_2"/>
    <property type="match status" value="2"/>
</dbReference>
<comment type="similarity">
    <text evidence="1">Belongs to the WD repeat RBAP46/RBAP48/MSI1 family.</text>
</comment>
<protein>
    <recommendedName>
        <fullName evidence="6">Histone-binding protein RBBP4-like N-terminal domain-containing protein</fullName>
    </recommendedName>
</protein>
<dbReference type="GO" id="GO:0005730">
    <property type="term" value="C:nucleolus"/>
    <property type="evidence" value="ECO:0007669"/>
    <property type="project" value="TreeGrafter"/>
</dbReference>
<evidence type="ECO:0000256" key="3">
    <source>
        <dbReference type="ARBA" id="ARBA00022737"/>
    </source>
</evidence>
<gene>
    <name evidence="7" type="ORF">BVRB_007770</name>
</gene>
<dbReference type="eggNOG" id="KOG0302">
    <property type="taxonomic scope" value="Eukaryota"/>
</dbReference>
<evidence type="ECO:0000256" key="5">
    <source>
        <dbReference type="SAM" id="MobiDB-lite"/>
    </source>
</evidence>
<feature type="compositionally biased region" description="Basic and acidic residues" evidence="5">
    <location>
        <begin position="120"/>
        <end position="129"/>
    </location>
</feature>
<feature type="repeat" description="WD" evidence="4">
    <location>
        <begin position="267"/>
        <end position="309"/>
    </location>
</feature>
<feature type="compositionally biased region" description="Acidic residues" evidence="5">
    <location>
        <begin position="130"/>
        <end position="145"/>
    </location>
</feature>
<dbReference type="InterPro" id="IPR015943">
    <property type="entry name" value="WD40/YVTN_repeat-like_dom_sf"/>
</dbReference>
<evidence type="ECO:0000256" key="4">
    <source>
        <dbReference type="PROSITE-ProRule" id="PRU00221"/>
    </source>
</evidence>
<dbReference type="GO" id="GO:0042254">
    <property type="term" value="P:ribosome biogenesis"/>
    <property type="evidence" value="ECO:0007669"/>
    <property type="project" value="TreeGrafter"/>
</dbReference>
<evidence type="ECO:0000259" key="6">
    <source>
        <dbReference type="Pfam" id="PF12265"/>
    </source>
</evidence>
<dbReference type="SUPFAM" id="SSF50978">
    <property type="entry name" value="WD40 repeat-like"/>
    <property type="match status" value="1"/>
</dbReference>
<accession>A0A0J8B2Z1</accession>
<proteinExistence type="inferred from homology"/>
<feature type="compositionally biased region" description="Basic residues" evidence="5">
    <location>
        <begin position="1"/>
        <end position="18"/>
    </location>
</feature>
<dbReference type="Proteomes" id="UP000035740">
    <property type="component" value="Unassembled WGS sequence"/>
</dbReference>
<dbReference type="InterPro" id="IPR051972">
    <property type="entry name" value="Glutamate-rich_WD_repeat"/>
</dbReference>
<dbReference type="InterPro" id="IPR022052">
    <property type="entry name" value="Histone-bd_RBBP4-like_N"/>
</dbReference>
<sequence>MVRSIKKPKNPKRKKTKVPKNGDASSSAPPLLQPARVWQPGVDSLAEDEELQCDPSAYNSYHAFHVGWPCLSFDIVRDSLGLVRSEFPHTVFVVSGTQADKPSSNSIEIIKVSNISGKRRELVPKREGDGSDMDSDSDEDSDEDEHGSGAPILQLRKVAHLGCINRIRSMPQKPHICATWGDTSYVQVWDLSAHLNFLADSEPDSSRGESFVFNQAPLSMFRHKDEGYAIDWSPLVPGRLVSGDCQSSIYLWEPASETKWNVDTSPFVGHAASVEDLQWSPTEASVFASASVDKTIAIWDTRLGKSAATSFKAHDADVNVISWNRLASCMLASGSDDGSFSIRDLRMLKDGNAVVAHFTYHKHPITSIQWSPHEQSTLAVTSADHQLTIWDLTLEKDTEEEAEFKAQTEDQVNAPEDLPPQLLFVHQGQKDLKELHWHAQIPGMIISTASDGFNILMPHNIENNLPANGA</sequence>
<dbReference type="OMA" id="RHWKPNA"/>
<name>A0A0J8B2Z1_BETVV</name>
<feature type="region of interest" description="Disordered" evidence="5">
    <location>
        <begin position="1"/>
        <end position="33"/>
    </location>
</feature>
<evidence type="ECO:0000256" key="2">
    <source>
        <dbReference type="ARBA" id="ARBA00022574"/>
    </source>
</evidence>
<dbReference type="AlphaFoldDB" id="A0A0J8B2Z1"/>
<feature type="region of interest" description="Disordered" evidence="5">
    <location>
        <begin position="120"/>
        <end position="149"/>
    </location>
</feature>
<keyword evidence="8" id="KW-1185">Reference proteome</keyword>
<feature type="domain" description="Histone-binding protein RBBP4-like N-terminal" evidence="6">
    <location>
        <begin position="48"/>
        <end position="115"/>
    </location>
</feature>
<dbReference type="EMBL" id="KQ090462">
    <property type="protein sequence ID" value="KMS95489.1"/>
    <property type="molecule type" value="Genomic_DNA"/>
</dbReference>
<keyword evidence="2 4" id="KW-0853">WD repeat</keyword>
<dbReference type="PANTHER" id="PTHR45903:SF1">
    <property type="entry name" value="GLUTAMATE-RICH WD REPEAT-CONTAINING PROTEIN 1"/>
    <property type="match status" value="1"/>
</dbReference>
<evidence type="ECO:0000313" key="8">
    <source>
        <dbReference type="Proteomes" id="UP000035740"/>
    </source>
</evidence>
<dbReference type="PROSITE" id="PS50294">
    <property type="entry name" value="WD_REPEATS_REGION"/>
    <property type="match status" value="2"/>
</dbReference>
<dbReference type="Pfam" id="PF12265">
    <property type="entry name" value="CAF1C_H4-bd"/>
    <property type="match status" value="1"/>
</dbReference>
<keyword evidence="3" id="KW-0677">Repeat</keyword>
<dbReference type="Gramene" id="KMS95489">
    <property type="protein sequence ID" value="KMS95489"/>
    <property type="gene ID" value="BVRB_007770"/>
</dbReference>
<dbReference type="PANTHER" id="PTHR45903">
    <property type="entry name" value="GLUTAMATE-RICH WD REPEAT-CONTAINING PROTEIN 1"/>
    <property type="match status" value="1"/>
</dbReference>
<feature type="repeat" description="WD" evidence="4">
    <location>
        <begin position="358"/>
        <end position="400"/>
    </location>
</feature>
<dbReference type="InterPro" id="IPR036322">
    <property type="entry name" value="WD40_repeat_dom_sf"/>
</dbReference>
<dbReference type="SMART" id="SM00320">
    <property type="entry name" value="WD40"/>
    <property type="match status" value="5"/>
</dbReference>
<dbReference type="OrthoDB" id="2161379at2759"/>
<dbReference type="InterPro" id="IPR001680">
    <property type="entry name" value="WD40_rpt"/>
</dbReference>
<reference evidence="7 8" key="1">
    <citation type="journal article" date="2014" name="Nature">
        <title>The genome of the recently domesticated crop plant sugar beet (Beta vulgaris).</title>
        <authorList>
            <person name="Dohm J.C."/>
            <person name="Minoche A.E."/>
            <person name="Holtgrawe D."/>
            <person name="Capella-Gutierrez S."/>
            <person name="Zakrzewski F."/>
            <person name="Tafer H."/>
            <person name="Rupp O."/>
            <person name="Sorensen T.R."/>
            <person name="Stracke R."/>
            <person name="Reinhardt R."/>
            <person name="Goesmann A."/>
            <person name="Kraft T."/>
            <person name="Schulz B."/>
            <person name="Stadler P.F."/>
            <person name="Schmidt T."/>
            <person name="Gabaldon T."/>
            <person name="Lehrach H."/>
            <person name="Weisshaar B."/>
            <person name="Himmelbauer H."/>
        </authorList>
    </citation>
    <scope>NUCLEOTIDE SEQUENCE [LARGE SCALE GENOMIC DNA]</scope>
    <source>
        <tissue evidence="7">Taproot</tissue>
    </source>
</reference>
<evidence type="ECO:0000313" key="7">
    <source>
        <dbReference type="EMBL" id="KMS95489.1"/>
    </source>
</evidence>
<evidence type="ECO:0000256" key="1">
    <source>
        <dbReference type="ARBA" id="ARBA00009341"/>
    </source>
</evidence>
<organism evidence="7 8">
    <name type="scientific">Beta vulgaris subsp. vulgaris</name>
    <name type="common">Beet</name>
    <dbReference type="NCBI Taxonomy" id="3555"/>
    <lineage>
        <taxon>Eukaryota</taxon>
        <taxon>Viridiplantae</taxon>
        <taxon>Streptophyta</taxon>
        <taxon>Embryophyta</taxon>
        <taxon>Tracheophyta</taxon>
        <taxon>Spermatophyta</taxon>
        <taxon>Magnoliopsida</taxon>
        <taxon>eudicotyledons</taxon>
        <taxon>Gunneridae</taxon>
        <taxon>Pentapetalae</taxon>
        <taxon>Caryophyllales</taxon>
        <taxon>Chenopodiaceae</taxon>
        <taxon>Betoideae</taxon>
        <taxon>Beta</taxon>
    </lineage>
</organism>
<dbReference type="Gene3D" id="2.130.10.10">
    <property type="entry name" value="YVTN repeat-like/Quinoprotein amine dehydrogenase"/>
    <property type="match status" value="1"/>
</dbReference>
<dbReference type="KEGG" id="bvg:104884343"/>
<dbReference type="GO" id="GO:1900035">
    <property type="term" value="P:negative regulation of cellular response to heat"/>
    <property type="evidence" value="ECO:0007669"/>
    <property type="project" value="EnsemblPlants"/>
</dbReference>